<dbReference type="SUPFAM" id="SSF51735">
    <property type="entry name" value="NAD(P)-binding Rossmann-fold domains"/>
    <property type="match status" value="1"/>
</dbReference>
<evidence type="ECO:0000256" key="1">
    <source>
        <dbReference type="ARBA" id="ARBA00006484"/>
    </source>
</evidence>
<comment type="similarity">
    <text evidence="1">Belongs to the short-chain dehydrogenases/reductases (SDR) family.</text>
</comment>
<sequence length="307" mass="33091">MPPPQGAWNPIEGPGDYTTTKIIHNDTYPAIDPTKADHTGHAVFVSGASRGIGRALAIAYARAGASHIAIGARSDLTEVAATLKKAAREAGRPEPEVLTIELDVTSQASVEDAAKQMDTQFGNLDIAINNAGILDEMKYIADTSPDAWWRTYEVNVRGPYLISRSCIPLLLKGQQKTLITVSSVGAHVVMPGLSAYQPSKLAVLRLMEFAAAEYKDQGLVAFAVHPGNILTDIVDGGEGMDEQFKAVFTETVELCADSLVYLTDEKREWLSGRYINCTWDLPELTSSPKKGPNHRARPAESEAGSVV</sequence>
<organism evidence="4 5">
    <name type="scientific">Anthostomella pinea</name>
    <dbReference type="NCBI Taxonomy" id="933095"/>
    <lineage>
        <taxon>Eukaryota</taxon>
        <taxon>Fungi</taxon>
        <taxon>Dikarya</taxon>
        <taxon>Ascomycota</taxon>
        <taxon>Pezizomycotina</taxon>
        <taxon>Sordariomycetes</taxon>
        <taxon>Xylariomycetidae</taxon>
        <taxon>Xylariales</taxon>
        <taxon>Xylariaceae</taxon>
        <taxon>Anthostomella</taxon>
    </lineage>
</organism>
<dbReference type="Proteomes" id="UP001295740">
    <property type="component" value="Unassembled WGS sequence"/>
</dbReference>
<dbReference type="PANTHER" id="PTHR42760:SF37">
    <property type="entry name" value="CLAVALDEHYDE DEHYDROGENASE"/>
    <property type="match status" value="1"/>
</dbReference>
<keyword evidence="2" id="KW-0560">Oxidoreductase</keyword>
<dbReference type="EMBL" id="CAUWAG010000010">
    <property type="protein sequence ID" value="CAJ2508039.1"/>
    <property type="molecule type" value="Genomic_DNA"/>
</dbReference>
<gene>
    <name evidence="4" type="ORF">KHLLAP_LOCUS8507</name>
</gene>
<dbReference type="PANTHER" id="PTHR42760">
    <property type="entry name" value="SHORT-CHAIN DEHYDROGENASES/REDUCTASES FAMILY MEMBER"/>
    <property type="match status" value="1"/>
</dbReference>
<feature type="region of interest" description="Disordered" evidence="3">
    <location>
        <begin position="286"/>
        <end position="307"/>
    </location>
</feature>
<dbReference type="PRINTS" id="PR00081">
    <property type="entry name" value="GDHRDH"/>
</dbReference>
<keyword evidence="5" id="KW-1185">Reference proteome</keyword>
<protein>
    <submittedName>
        <fullName evidence="4">Uu.00g092250.m01.CDS01</fullName>
    </submittedName>
</protein>
<evidence type="ECO:0000256" key="2">
    <source>
        <dbReference type="ARBA" id="ARBA00023002"/>
    </source>
</evidence>
<dbReference type="AlphaFoldDB" id="A0AAI8YI18"/>
<dbReference type="Pfam" id="PF00106">
    <property type="entry name" value="adh_short"/>
    <property type="match status" value="1"/>
</dbReference>
<dbReference type="CDD" id="cd05233">
    <property type="entry name" value="SDR_c"/>
    <property type="match status" value="1"/>
</dbReference>
<dbReference type="GO" id="GO:0016616">
    <property type="term" value="F:oxidoreductase activity, acting on the CH-OH group of donors, NAD or NADP as acceptor"/>
    <property type="evidence" value="ECO:0007669"/>
    <property type="project" value="TreeGrafter"/>
</dbReference>
<reference evidence="4" key="1">
    <citation type="submission" date="2023-10" db="EMBL/GenBank/DDBJ databases">
        <authorList>
            <person name="Hackl T."/>
        </authorList>
    </citation>
    <scope>NUCLEOTIDE SEQUENCE</scope>
</reference>
<dbReference type="Gene3D" id="3.40.50.720">
    <property type="entry name" value="NAD(P)-binding Rossmann-like Domain"/>
    <property type="match status" value="1"/>
</dbReference>
<accession>A0AAI8YI18</accession>
<evidence type="ECO:0000313" key="5">
    <source>
        <dbReference type="Proteomes" id="UP001295740"/>
    </source>
</evidence>
<name>A0AAI8YI18_9PEZI</name>
<proteinExistence type="inferred from homology"/>
<dbReference type="InterPro" id="IPR002347">
    <property type="entry name" value="SDR_fam"/>
</dbReference>
<evidence type="ECO:0000313" key="4">
    <source>
        <dbReference type="EMBL" id="CAJ2508039.1"/>
    </source>
</evidence>
<comment type="caution">
    <text evidence="4">The sequence shown here is derived from an EMBL/GenBank/DDBJ whole genome shotgun (WGS) entry which is preliminary data.</text>
</comment>
<evidence type="ECO:0000256" key="3">
    <source>
        <dbReference type="SAM" id="MobiDB-lite"/>
    </source>
</evidence>
<dbReference type="InterPro" id="IPR036291">
    <property type="entry name" value="NAD(P)-bd_dom_sf"/>
</dbReference>